<dbReference type="EMBL" id="JACGCM010001011">
    <property type="protein sequence ID" value="KAF6162821.1"/>
    <property type="molecule type" value="Genomic_DNA"/>
</dbReference>
<keyword evidence="11" id="KW-1185">Reference proteome</keyword>
<dbReference type="SUPFAM" id="SSF103506">
    <property type="entry name" value="Mitochondrial carrier"/>
    <property type="match status" value="1"/>
</dbReference>
<keyword evidence="4 8" id="KW-0812">Transmembrane</keyword>
<dbReference type="InterPro" id="IPR023395">
    <property type="entry name" value="MCP_dom_sf"/>
</dbReference>
<dbReference type="GO" id="GO:0005524">
    <property type="term" value="F:ATP binding"/>
    <property type="evidence" value="ECO:0007669"/>
    <property type="project" value="InterPro"/>
</dbReference>
<evidence type="ECO:0000256" key="7">
    <source>
        <dbReference type="ARBA" id="ARBA00023136"/>
    </source>
</evidence>
<evidence type="ECO:0000256" key="8">
    <source>
        <dbReference type="PROSITE-ProRule" id="PRU00282"/>
    </source>
</evidence>
<dbReference type="AlphaFoldDB" id="A0A7J7N6I6"/>
<comment type="similarity">
    <text evidence="2 9">Belongs to the mitochondrial carrier (TC 2.A.29) family.</text>
</comment>
<evidence type="ECO:0000313" key="10">
    <source>
        <dbReference type="EMBL" id="KAF6162821.1"/>
    </source>
</evidence>
<dbReference type="InterPro" id="IPR027413">
    <property type="entry name" value="GROEL-like_equatorial_sf"/>
</dbReference>
<dbReference type="OrthoDB" id="448427at2759"/>
<dbReference type="PANTHER" id="PTHR45618">
    <property type="entry name" value="MITOCHONDRIAL DICARBOXYLATE CARRIER-RELATED"/>
    <property type="match status" value="1"/>
</dbReference>
<reference evidence="10 11" key="1">
    <citation type="journal article" date="2020" name="IScience">
        <title>Genome Sequencing of the Endangered Kingdonia uniflora (Circaeasteraceae, Ranunculales) Reveals Potential Mechanisms of Evolutionary Specialization.</title>
        <authorList>
            <person name="Sun Y."/>
            <person name="Deng T."/>
            <person name="Zhang A."/>
            <person name="Moore M.J."/>
            <person name="Landis J.B."/>
            <person name="Lin N."/>
            <person name="Zhang H."/>
            <person name="Zhang X."/>
            <person name="Huang J."/>
            <person name="Zhang X."/>
            <person name="Sun H."/>
            <person name="Wang H."/>
        </authorList>
    </citation>
    <scope>NUCLEOTIDE SEQUENCE [LARGE SCALE GENOMIC DNA]</scope>
    <source>
        <strain evidence="10">TB1705</strain>
        <tissue evidence="10">Leaf</tissue>
    </source>
</reference>
<evidence type="ECO:0000256" key="9">
    <source>
        <dbReference type="RuleBase" id="RU000488"/>
    </source>
</evidence>
<dbReference type="InterPro" id="IPR050391">
    <property type="entry name" value="Mito_Metabolite_Transporter"/>
</dbReference>
<dbReference type="Pfam" id="PF00153">
    <property type="entry name" value="Mito_carr"/>
    <property type="match status" value="1"/>
</dbReference>
<evidence type="ECO:0000256" key="1">
    <source>
        <dbReference type="ARBA" id="ARBA00004141"/>
    </source>
</evidence>
<dbReference type="GO" id="GO:0016020">
    <property type="term" value="C:membrane"/>
    <property type="evidence" value="ECO:0007669"/>
    <property type="project" value="UniProtKB-SubCell"/>
</dbReference>
<protein>
    <submittedName>
        <fullName evidence="10">Uncharacterized protein</fullName>
    </submittedName>
</protein>
<dbReference type="Gene3D" id="1.50.40.10">
    <property type="entry name" value="Mitochondrial carrier domain"/>
    <property type="match status" value="1"/>
</dbReference>
<evidence type="ECO:0000313" key="11">
    <source>
        <dbReference type="Proteomes" id="UP000541444"/>
    </source>
</evidence>
<name>A0A7J7N6I6_9MAGN</name>
<comment type="subcellular location">
    <subcellularLocation>
        <location evidence="1">Membrane</location>
        <topology evidence="1">Multi-pass membrane protein</topology>
    </subcellularLocation>
</comment>
<keyword evidence="6" id="KW-1133">Transmembrane helix</keyword>
<evidence type="ECO:0000256" key="5">
    <source>
        <dbReference type="ARBA" id="ARBA00022737"/>
    </source>
</evidence>
<dbReference type="SUPFAM" id="SSF48592">
    <property type="entry name" value="GroEL equatorial domain-like"/>
    <property type="match status" value="1"/>
</dbReference>
<evidence type="ECO:0000256" key="6">
    <source>
        <dbReference type="ARBA" id="ARBA00022989"/>
    </source>
</evidence>
<keyword evidence="5" id="KW-0677">Repeat</keyword>
<dbReference type="PROSITE" id="PS50920">
    <property type="entry name" value="SOLCAR"/>
    <property type="match status" value="1"/>
</dbReference>
<gene>
    <name evidence="10" type="ORF">GIB67_029090</name>
</gene>
<evidence type="ECO:0000256" key="4">
    <source>
        <dbReference type="ARBA" id="ARBA00022692"/>
    </source>
</evidence>
<comment type="caution">
    <text evidence="10">The sequence shown here is derived from an EMBL/GenBank/DDBJ whole genome shotgun (WGS) entry which is preliminary data.</text>
</comment>
<keyword evidence="3 9" id="KW-0813">Transport</keyword>
<accession>A0A7J7N6I6</accession>
<organism evidence="10 11">
    <name type="scientific">Kingdonia uniflora</name>
    <dbReference type="NCBI Taxonomy" id="39325"/>
    <lineage>
        <taxon>Eukaryota</taxon>
        <taxon>Viridiplantae</taxon>
        <taxon>Streptophyta</taxon>
        <taxon>Embryophyta</taxon>
        <taxon>Tracheophyta</taxon>
        <taxon>Spermatophyta</taxon>
        <taxon>Magnoliopsida</taxon>
        <taxon>Ranunculales</taxon>
        <taxon>Circaeasteraceae</taxon>
        <taxon>Kingdonia</taxon>
    </lineage>
</organism>
<proteinExistence type="inferred from homology"/>
<sequence>MVLFLKNKEIADGATSVVKKVRRSVVWTRAHRKKNGEAVNELVQEKIDKIDEINSNNPDVGDHDLIEVLGPEYPGRMRATILTNKAIAVVKEMALNMGMLASYDQSVELFKDQLDFGEASTGVGASAVSGFFAAVCSLPLDYVKTQIQKMQPDATEKYPYKCSLNCAMKTLKAGGPFKLYGGFPVYCIRIAPHVMFIEEAEQSLHNTIMIIRRGLKNSTIVVDGGAIDMGISWYLRQHAQTIAGKSQLFINVFAKALEGITVETSLKNCKASMKFTLIGERRMYALARSQNPNQQILNRYDGDSTIGHRLYKEITKVEFVKMKGKGRLTQPTNNYQCTIVTEVESFKQIGL</sequence>
<evidence type="ECO:0000256" key="3">
    <source>
        <dbReference type="ARBA" id="ARBA00022448"/>
    </source>
</evidence>
<keyword evidence="7 8" id="KW-0472">Membrane</keyword>
<dbReference type="Proteomes" id="UP000541444">
    <property type="component" value="Unassembled WGS sequence"/>
</dbReference>
<evidence type="ECO:0000256" key="2">
    <source>
        <dbReference type="ARBA" id="ARBA00006375"/>
    </source>
</evidence>
<dbReference type="InterPro" id="IPR018108">
    <property type="entry name" value="MCP_transmembrane"/>
</dbReference>
<feature type="repeat" description="Solcar" evidence="8">
    <location>
        <begin position="117"/>
        <end position="207"/>
    </location>
</feature>